<keyword evidence="2" id="KW-1185">Reference proteome</keyword>
<name>A0ABW1J6X2_9PSEU</name>
<dbReference type="EMBL" id="JBHSQW010000035">
    <property type="protein sequence ID" value="MFC5996171.1"/>
    <property type="molecule type" value="Genomic_DNA"/>
</dbReference>
<gene>
    <name evidence="1" type="ORF">ACFQE5_18360</name>
</gene>
<sequence>MTVLPDNEADLLVQARMKLQQLLGEGWEIVAFAPQQIVAQLSKELSNVRGLGFDEAWMLEPTRARTRPALVLIEAKMAKLSPLMASKLADQLRWAAERLAEPGLIAEGRLLVVAPWISARSREVLEERGIGYLDLTGNVGIKIARPAVVIRTDGARQSPIPEQRSHRGLSGPRAGRFVRELVDFDGPRMAAELVERTGISQGYVSKLLDTLTNEALIKREGRLITEIDWKGLLRSRAASYQLMRSGLHVAAIARRGRPALLGDLASLAEELRARRTDEDPVVVTGSFVTKQVAPLAVGGPLYLYVPPGPHMIDEVAKRLRLLRVDQALNASTSGADVIMLQPPDRTPFLRIQEIDGVPAVGYSQLALDCLSGPGRMPAEGEAVLEWMDSNVEAWRQPSPLS</sequence>
<protein>
    <recommendedName>
        <fullName evidence="3">IclR-like helix-turn-helix domain-containing protein</fullName>
    </recommendedName>
</protein>
<dbReference type="SUPFAM" id="SSF46785">
    <property type="entry name" value="Winged helix' DNA-binding domain"/>
    <property type="match status" value="1"/>
</dbReference>
<evidence type="ECO:0000313" key="2">
    <source>
        <dbReference type="Proteomes" id="UP001596302"/>
    </source>
</evidence>
<evidence type="ECO:0000313" key="1">
    <source>
        <dbReference type="EMBL" id="MFC5996171.1"/>
    </source>
</evidence>
<organism evidence="1 2">
    <name type="scientific">Pseudonocardia hispaniensis</name>
    <dbReference type="NCBI Taxonomy" id="904933"/>
    <lineage>
        <taxon>Bacteria</taxon>
        <taxon>Bacillati</taxon>
        <taxon>Actinomycetota</taxon>
        <taxon>Actinomycetes</taxon>
        <taxon>Pseudonocardiales</taxon>
        <taxon>Pseudonocardiaceae</taxon>
        <taxon>Pseudonocardia</taxon>
    </lineage>
</organism>
<dbReference type="RefSeq" id="WP_379586668.1">
    <property type="nucleotide sequence ID" value="NZ_JBHSQW010000035.1"/>
</dbReference>
<dbReference type="InterPro" id="IPR036390">
    <property type="entry name" value="WH_DNA-bd_sf"/>
</dbReference>
<proteinExistence type="predicted"/>
<accession>A0ABW1J6X2</accession>
<comment type="caution">
    <text evidence="1">The sequence shown here is derived from an EMBL/GenBank/DDBJ whole genome shotgun (WGS) entry which is preliminary data.</text>
</comment>
<dbReference type="Proteomes" id="UP001596302">
    <property type="component" value="Unassembled WGS sequence"/>
</dbReference>
<evidence type="ECO:0008006" key="3">
    <source>
        <dbReference type="Google" id="ProtNLM"/>
    </source>
</evidence>
<reference evidence="2" key="1">
    <citation type="journal article" date="2019" name="Int. J. Syst. Evol. Microbiol.">
        <title>The Global Catalogue of Microorganisms (GCM) 10K type strain sequencing project: providing services to taxonomists for standard genome sequencing and annotation.</title>
        <authorList>
            <consortium name="The Broad Institute Genomics Platform"/>
            <consortium name="The Broad Institute Genome Sequencing Center for Infectious Disease"/>
            <person name="Wu L."/>
            <person name="Ma J."/>
        </authorList>
    </citation>
    <scope>NUCLEOTIDE SEQUENCE [LARGE SCALE GENOMIC DNA]</scope>
    <source>
        <strain evidence="2">CCM 8391</strain>
    </source>
</reference>